<evidence type="ECO:0000256" key="3">
    <source>
        <dbReference type="ARBA" id="ARBA00016943"/>
    </source>
</evidence>
<keyword evidence="7" id="KW-0418">Kinase</keyword>
<gene>
    <name evidence="13" type="ORF">S03H2_48330</name>
</gene>
<dbReference type="GO" id="GO:0006014">
    <property type="term" value="P:D-ribose metabolic process"/>
    <property type="evidence" value="ECO:0007669"/>
    <property type="project" value="InterPro"/>
</dbReference>
<dbReference type="InterPro" id="IPR029056">
    <property type="entry name" value="Ribokinase-like"/>
</dbReference>
<evidence type="ECO:0000256" key="7">
    <source>
        <dbReference type="ARBA" id="ARBA00022777"/>
    </source>
</evidence>
<keyword evidence="10" id="KW-0630">Potassium</keyword>
<protein>
    <recommendedName>
        <fullName evidence="3">Ribokinase</fullName>
        <ecNumber evidence="2">2.7.1.15</ecNumber>
    </recommendedName>
</protein>
<evidence type="ECO:0000256" key="4">
    <source>
        <dbReference type="ARBA" id="ARBA00022679"/>
    </source>
</evidence>
<evidence type="ECO:0000256" key="1">
    <source>
        <dbReference type="ARBA" id="ARBA00010688"/>
    </source>
</evidence>
<evidence type="ECO:0000256" key="9">
    <source>
        <dbReference type="ARBA" id="ARBA00022842"/>
    </source>
</evidence>
<keyword evidence="6" id="KW-0547">Nucleotide-binding</keyword>
<dbReference type="PANTHER" id="PTHR10584">
    <property type="entry name" value="SUGAR KINASE"/>
    <property type="match status" value="1"/>
</dbReference>
<dbReference type="InterPro" id="IPR011877">
    <property type="entry name" value="Ribokinase"/>
</dbReference>
<accession>X1I303</accession>
<evidence type="ECO:0000313" key="13">
    <source>
        <dbReference type="EMBL" id="GAH63695.1"/>
    </source>
</evidence>
<dbReference type="PRINTS" id="PR00990">
    <property type="entry name" value="RIBOKINASE"/>
</dbReference>
<evidence type="ECO:0000256" key="11">
    <source>
        <dbReference type="ARBA" id="ARBA00023277"/>
    </source>
</evidence>
<dbReference type="Pfam" id="PF00294">
    <property type="entry name" value="PfkB"/>
    <property type="match status" value="1"/>
</dbReference>
<dbReference type="CDD" id="cd01174">
    <property type="entry name" value="ribokinase"/>
    <property type="match status" value="1"/>
</dbReference>
<dbReference type="GO" id="GO:0046872">
    <property type="term" value="F:metal ion binding"/>
    <property type="evidence" value="ECO:0007669"/>
    <property type="project" value="UniProtKB-KW"/>
</dbReference>
<dbReference type="InterPro" id="IPR002173">
    <property type="entry name" value="Carboh/pur_kinase_PfkB_CS"/>
</dbReference>
<dbReference type="GO" id="GO:0004747">
    <property type="term" value="F:ribokinase activity"/>
    <property type="evidence" value="ECO:0007669"/>
    <property type="project" value="UniProtKB-EC"/>
</dbReference>
<dbReference type="Gene3D" id="3.40.1190.20">
    <property type="match status" value="1"/>
</dbReference>
<comment type="similarity">
    <text evidence="1">Belongs to the carbohydrate kinase PfkB family.</text>
</comment>
<evidence type="ECO:0000256" key="2">
    <source>
        <dbReference type="ARBA" id="ARBA00012035"/>
    </source>
</evidence>
<organism evidence="13">
    <name type="scientific">marine sediment metagenome</name>
    <dbReference type="NCBI Taxonomy" id="412755"/>
    <lineage>
        <taxon>unclassified sequences</taxon>
        <taxon>metagenomes</taxon>
        <taxon>ecological metagenomes</taxon>
    </lineage>
</organism>
<feature type="non-terminal residue" evidence="13">
    <location>
        <position position="1"/>
    </location>
</feature>
<comment type="caution">
    <text evidence="13">The sequence shown here is derived from an EMBL/GenBank/DDBJ whole genome shotgun (WGS) entry which is preliminary data.</text>
</comment>
<keyword evidence="4" id="KW-0808">Transferase</keyword>
<proteinExistence type="inferred from homology"/>
<feature type="domain" description="Carbohydrate kinase PfkB" evidence="12">
    <location>
        <begin position="8"/>
        <end position="249"/>
    </location>
</feature>
<dbReference type="SUPFAM" id="SSF53613">
    <property type="entry name" value="Ribokinase-like"/>
    <property type="match status" value="1"/>
</dbReference>
<keyword evidence="9" id="KW-0460">Magnesium</keyword>
<sequence>RPEFALQCRMIGCVGKDVFGEQLLSALKAEGIDTAAVAVTEEAATGVAMIIVDAMGENSIVVAGGANRHVTADDNIYPNEELFEKADIVLLQLELPLPTVRAAAVLARRNDCKVILDPAPAPSGLCEELCKVDVICPNMIEAELITGSKTGDQRADKNVASDLIARGAKATVLKLGSRGSIVVTADGQIARVPAYKVDIVDTTGAGDAFTGALAVAIATGRDLPAAARFANAAGALACTKLGAQSAMPTSDEIRMLMADQP</sequence>
<evidence type="ECO:0000259" key="12">
    <source>
        <dbReference type="Pfam" id="PF00294"/>
    </source>
</evidence>
<name>X1I303_9ZZZZ</name>
<dbReference type="GO" id="GO:0005524">
    <property type="term" value="F:ATP binding"/>
    <property type="evidence" value="ECO:0007669"/>
    <property type="project" value="UniProtKB-KW"/>
</dbReference>
<dbReference type="EMBL" id="BARU01030465">
    <property type="protein sequence ID" value="GAH63695.1"/>
    <property type="molecule type" value="Genomic_DNA"/>
</dbReference>
<dbReference type="EC" id="2.7.1.15" evidence="2"/>
<dbReference type="PROSITE" id="PS00584">
    <property type="entry name" value="PFKB_KINASES_2"/>
    <property type="match status" value="1"/>
</dbReference>
<evidence type="ECO:0000256" key="8">
    <source>
        <dbReference type="ARBA" id="ARBA00022840"/>
    </source>
</evidence>
<keyword evidence="11" id="KW-0119">Carbohydrate metabolism</keyword>
<reference evidence="13" key="1">
    <citation type="journal article" date="2014" name="Front. Microbiol.">
        <title>High frequency of phylogenetically diverse reductive dehalogenase-homologous genes in deep subseafloor sedimentary metagenomes.</title>
        <authorList>
            <person name="Kawai M."/>
            <person name="Futagami T."/>
            <person name="Toyoda A."/>
            <person name="Takaki Y."/>
            <person name="Nishi S."/>
            <person name="Hori S."/>
            <person name="Arai W."/>
            <person name="Tsubouchi T."/>
            <person name="Morono Y."/>
            <person name="Uchiyama I."/>
            <person name="Ito T."/>
            <person name="Fujiyama A."/>
            <person name="Inagaki F."/>
            <person name="Takami H."/>
        </authorList>
    </citation>
    <scope>NUCLEOTIDE SEQUENCE</scope>
    <source>
        <strain evidence="13">Expedition CK06-06</strain>
    </source>
</reference>
<keyword evidence="5" id="KW-0479">Metal-binding</keyword>
<evidence type="ECO:0000256" key="5">
    <source>
        <dbReference type="ARBA" id="ARBA00022723"/>
    </source>
</evidence>
<dbReference type="AlphaFoldDB" id="X1I303"/>
<dbReference type="InterPro" id="IPR002139">
    <property type="entry name" value="Ribo/fructo_kinase"/>
</dbReference>
<keyword evidence="8" id="KW-0067">ATP-binding</keyword>
<evidence type="ECO:0000256" key="10">
    <source>
        <dbReference type="ARBA" id="ARBA00022958"/>
    </source>
</evidence>
<evidence type="ECO:0000256" key="6">
    <source>
        <dbReference type="ARBA" id="ARBA00022741"/>
    </source>
</evidence>
<dbReference type="GO" id="GO:0005829">
    <property type="term" value="C:cytosol"/>
    <property type="evidence" value="ECO:0007669"/>
    <property type="project" value="TreeGrafter"/>
</dbReference>
<dbReference type="PANTHER" id="PTHR10584:SF166">
    <property type="entry name" value="RIBOKINASE"/>
    <property type="match status" value="1"/>
</dbReference>
<dbReference type="InterPro" id="IPR011611">
    <property type="entry name" value="PfkB_dom"/>
</dbReference>